<dbReference type="Pfam" id="PF11218">
    <property type="entry name" value="DUF3011"/>
    <property type="match status" value="1"/>
</dbReference>
<protein>
    <submittedName>
        <fullName evidence="2">DUF3011 family protein</fullName>
    </submittedName>
</protein>
<name>A0A4R2IIR6_9GAMM</name>
<evidence type="ECO:0000313" key="3">
    <source>
        <dbReference type="Proteomes" id="UP000294862"/>
    </source>
</evidence>
<accession>A0A4R2IIR6</accession>
<feature type="chain" id="PRO_5020217000" evidence="1">
    <location>
        <begin position="23"/>
        <end position="203"/>
    </location>
</feature>
<dbReference type="InterPro" id="IPR021381">
    <property type="entry name" value="DUF3011"/>
</dbReference>
<evidence type="ECO:0000256" key="1">
    <source>
        <dbReference type="SAM" id="SignalP"/>
    </source>
</evidence>
<dbReference type="EMBL" id="SLWQ01000001">
    <property type="protein sequence ID" value="TCO42615.1"/>
    <property type="molecule type" value="Genomic_DNA"/>
</dbReference>
<sequence length="203" mass="22703">MRKPVRAITTVLLSLCATAAIAAPAASQLATPMIAATTAQPGGWRPGPGWDRDIEVRCGSVDYRYRMCEVDTGRGGDVRLVRQISKTPCREGSNWGWNRAGVWVNEGCEGVFRVQRRWHGDDHGGGDWRPGPGFETAIRVRCGSEDYRYRMCQVDTGRGSDVRIARQVSKTRCVEGQNWGWNRAGIWVNGGCDAEFMVNRRWR</sequence>
<keyword evidence="1" id="KW-0732">Signal</keyword>
<gene>
    <name evidence="2" type="ORF">EV148_10120</name>
</gene>
<keyword evidence="3" id="KW-1185">Reference proteome</keyword>
<proteinExistence type="predicted"/>
<organism evidence="2 3">
    <name type="scientific">Dokdonella fugitiva</name>
    <dbReference type="NCBI Taxonomy" id="328517"/>
    <lineage>
        <taxon>Bacteria</taxon>
        <taxon>Pseudomonadati</taxon>
        <taxon>Pseudomonadota</taxon>
        <taxon>Gammaproteobacteria</taxon>
        <taxon>Lysobacterales</taxon>
        <taxon>Rhodanobacteraceae</taxon>
        <taxon>Dokdonella</taxon>
    </lineage>
</organism>
<dbReference type="Proteomes" id="UP000294862">
    <property type="component" value="Unassembled WGS sequence"/>
</dbReference>
<reference evidence="2 3" key="1">
    <citation type="journal article" date="2015" name="Stand. Genomic Sci.">
        <title>Genomic Encyclopedia of Bacterial and Archaeal Type Strains, Phase III: the genomes of soil and plant-associated and newly described type strains.</title>
        <authorList>
            <person name="Whitman W.B."/>
            <person name="Woyke T."/>
            <person name="Klenk H.P."/>
            <person name="Zhou Y."/>
            <person name="Lilburn T.G."/>
            <person name="Beck B.J."/>
            <person name="De Vos P."/>
            <person name="Vandamme P."/>
            <person name="Eisen J.A."/>
            <person name="Garrity G."/>
            <person name="Hugenholtz P."/>
            <person name="Kyrpides N.C."/>
        </authorList>
    </citation>
    <scope>NUCLEOTIDE SEQUENCE [LARGE SCALE GENOMIC DNA]</scope>
    <source>
        <strain evidence="2 3">A3</strain>
    </source>
</reference>
<comment type="caution">
    <text evidence="2">The sequence shown here is derived from an EMBL/GenBank/DDBJ whole genome shotgun (WGS) entry which is preliminary data.</text>
</comment>
<dbReference type="AlphaFoldDB" id="A0A4R2IIR6"/>
<evidence type="ECO:0000313" key="2">
    <source>
        <dbReference type="EMBL" id="TCO42615.1"/>
    </source>
</evidence>
<feature type="signal peptide" evidence="1">
    <location>
        <begin position="1"/>
        <end position="22"/>
    </location>
</feature>
<dbReference type="RefSeq" id="WP_182517242.1">
    <property type="nucleotide sequence ID" value="NZ_JACGXM010000001.1"/>
</dbReference>